<dbReference type="Gene3D" id="1.10.1760.20">
    <property type="match status" value="1"/>
</dbReference>
<evidence type="ECO:0000313" key="4">
    <source>
        <dbReference type="EMBL" id="QNS02818.1"/>
    </source>
</evidence>
<proteinExistence type="inferred from homology"/>
<feature type="transmembrane region" description="Helical" evidence="3">
    <location>
        <begin position="27"/>
        <end position="46"/>
    </location>
</feature>
<comment type="subcellular location">
    <subcellularLocation>
        <location evidence="2">Cell membrane</location>
        <topology evidence="2">Multi-pass membrane protein</topology>
    </subcellularLocation>
</comment>
<dbReference type="GO" id="GO:0005886">
    <property type="term" value="C:plasma membrane"/>
    <property type="evidence" value="ECO:0007669"/>
    <property type="project" value="UniProtKB-SubCell"/>
</dbReference>
<feature type="transmembrane region" description="Helical" evidence="3">
    <location>
        <begin position="162"/>
        <end position="188"/>
    </location>
</feature>
<evidence type="ECO:0000256" key="2">
    <source>
        <dbReference type="PIRNR" id="PIRNR016661"/>
    </source>
</evidence>
<keyword evidence="5" id="KW-1185">Reference proteome</keyword>
<feature type="transmembrane region" description="Helical" evidence="3">
    <location>
        <begin position="102"/>
        <end position="124"/>
    </location>
</feature>
<keyword evidence="3" id="KW-1133">Transmembrane helix</keyword>
<feature type="transmembrane region" description="Helical" evidence="3">
    <location>
        <begin position="136"/>
        <end position="156"/>
    </location>
</feature>
<keyword evidence="3" id="KW-0812">Transmembrane</keyword>
<dbReference type="Pfam" id="PF02632">
    <property type="entry name" value="BioY"/>
    <property type="match status" value="1"/>
</dbReference>
<dbReference type="InterPro" id="IPR003784">
    <property type="entry name" value="BioY"/>
</dbReference>
<gene>
    <name evidence="4" type="ORF">IAG42_03720</name>
</gene>
<feature type="transmembrane region" description="Helical" evidence="3">
    <location>
        <begin position="79"/>
        <end position="96"/>
    </location>
</feature>
<sequence>MALTLAQPHRHPVLADRLLPGSAVARTTLLVALGTGLTALAGQFAVPVPGSPVPVTGQTFAVLLTAAALGPARAVASQALLLVLGAVGLPVFAHGASGAHVVFGATGGYLIGFLIAAALVGQGARLGADRSPWRALPMYALATLAIYAAGTTWLALSTGMSASAAIAAGVVPFLVGDALKAALAAGLLPAAWRVVGRIDGTTDKG</sequence>
<comment type="similarity">
    <text evidence="1 2">Belongs to the BioY family.</text>
</comment>
<dbReference type="GO" id="GO:0015225">
    <property type="term" value="F:biotin transmembrane transporter activity"/>
    <property type="evidence" value="ECO:0007669"/>
    <property type="project" value="UniProtKB-UniRule"/>
</dbReference>
<dbReference type="PIRSF" id="PIRSF016661">
    <property type="entry name" value="BioY"/>
    <property type="match status" value="1"/>
</dbReference>
<keyword evidence="2" id="KW-0813">Transport</keyword>
<protein>
    <recommendedName>
        <fullName evidence="2">Biotin transporter</fullName>
    </recommendedName>
</protein>
<keyword evidence="2 3" id="KW-0472">Membrane</keyword>
<evidence type="ECO:0000256" key="1">
    <source>
        <dbReference type="ARBA" id="ARBA00010692"/>
    </source>
</evidence>
<keyword evidence="2" id="KW-1003">Cell membrane</keyword>
<evidence type="ECO:0000313" key="5">
    <source>
        <dbReference type="Proteomes" id="UP000516428"/>
    </source>
</evidence>
<dbReference type="PANTHER" id="PTHR34295:SF1">
    <property type="entry name" value="BIOTIN TRANSPORTER BIOY"/>
    <property type="match status" value="1"/>
</dbReference>
<dbReference type="Proteomes" id="UP000516428">
    <property type="component" value="Chromosome"/>
</dbReference>
<dbReference type="KEGG" id="sxn:IAG42_03720"/>
<dbReference type="PANTHER" id="PTHR34295">
    <property type="entry name" value="BIOTIN TRANSPORTER BIOY"/>
    <property type="match status" value="1"/>
</dbReference>
<reference evidence="4 5" key="1">
    <citation type="submission" date="2020-09" db="EMBL/GenBank/DDBJ databases">
        <title>A novel species.</title>
        <authorList>
            <person name="Gao J."/>
        </authorList>
    </citation>
    <scope>NUCLEOTIDE SEQUENCE [LARGE SCALE GENOMIC DNA]</scope>
    <source>
        <strain evidence="4 5">CRXT-Y-14</strain>
    </source>
</reference>
<name>A0A7H1B263_9ACTN</name>
<organism evidence="4 5">
    <name type="scientific">Streptomyces xanthii</name>
    <dbReference type="NCBI Taxonomy" id="2768069"/>
    <lineage>
        <taxon>Bacteria</taxon>
        <taxon>Bacillati</taxon>
        <taxon>Actinomycetota</taxon>
        <taxon>Actinomycetes</taxon>
        <taxon>Kitasatosporales</taxon>
        <taxon>Streptomycetaceae</taxon>
        <taxon>Streptomyces</taxon>
    </lineage>
</organism>
<dbReference type="AlphaFoldDB" id="A0A7H1B263"/>
<dbReference type="RefSeq" id="WP_188335573.1">
    <property type="nucleotide sequence ID" value="NZ_CP061281.1"/>
</dbReference>
<accession>A0A7H1B263</accession>
<dbReference type="EMBL" id="CP061281">
    <property type="protein sequence ID" value="QNS02818.1"/>
    <property type="molecule type" value="Genomic_DNA"/>
</dbReference>
<evidence type="ECO:0000256" key="3">
    <source>
        <dbReference type="SAM" id="Phobius"/>
    </source>
</evidence>